<feature type="non-terminal residue" evidence="1">
    <location>
        <position position="1"/>
    </location>
</feature>
<name>A0ABN9AF21_9NEOB</name>
<gene>
    <name evidence="1" type="ORF">SPARVUS_LOCUS658549</name>
</gene>
<organism evidence="1 2">
    <name type="scientific">Staurois parvus</name>
    <dbReference type="NCBI Taxonomy" id="386267"/>
    <lineage>
        <taxon>Eukaryota</taxon>
        <taxon>Metazoa</taxon>
        <taxon>Chordata</taxon>
        <taxon>Craniata</taxon>
        <taxon>Vertebrata</taxon>
        <taxon>Euteleostomi</taxon>
        <taxon>Amphibia</taxon>
        <taxon>Batrachia</taxon>
        <taxon>Anura</taxon>
        <taxon>Neobatrachia</taxon>
        <taxon>Ranoidea</taxon>
        <taxon>Ranidae</taxon>
        <taxon>Staurois</taxon>
    </lineage>
</organism>
<comment type="caution">
    <text evidence="1">The sequence shown here is derived from an EMBL/GenBank/DDBJ whole genome shotgun (WGS) entry which is preliminary data.</text>
</comment>
<accession>A0ABN9AF21</accession>
<evidence type="ECO:0000313" key="1">
    <source>
        <dbReference type="EMBL" id="CAI9534581.1"/>
    </source>
</evidence>
<dbReference type="Proteomes" id="UP001162483">
    <property type="component" value="Unassembled WGS sequence"/>
</dbReference>
<evidence type="ECO:0000313" key="2">
    <source>
        <dbReference type="Proteomes" id="UP001162483"/>
    </source>
</evidence>
<proteinExistence type="predicted"/>
<reference evidence="1" key="1">
    <citation type="submission" date="2023-05" db="EMBL/GenBank/DDBJ databases">
        <authorList>
            <person name="Stuckert A."/>
        </authorList>
    </citation>
    <scope>NUCLEOTIDE SEQUENCE</scope>
</reference>
<evidence type="ECO:0008006" key="3">
    <source>
        <dbReference type="Google" id="ProtNLM"/>
    </source>
</evidence>
<sequence length="192" mass="22429">DYYNLKIHIKFCKKIPLRNLNYYLSVLLTKEKSLGVLTEKEAKYLLIKHPKTTIYYLPKIHKNKEKPPGRPIVSGINSLFARVGEYVDTFLKNIVMTNRAFLRDGGHLINILKELHNVDNCMLVTIDVESLYTNIDQNDGINAVKWALKHKSLLKRSQRKFVVELLEFAMNNNFFWYNNTFFQQCKGCCHGS</sequence>
<dbReference type="PANTHER" id="PTHR21301">
    <property type="entry name" value="REVERSE TRANSCRIPTASE"/>
    <property type="match status" value="1"/>
</dbReference>
<protein>
    <recommendedName>
        <fullName evidence="3">Reverse transcriptase domain-containing protein</fullName>
    </recommendedName>
</protein>
<dbReference type="EMBL" id="CATNWA010000214">
    <property type="protein sequence ID" value="CAI9534581.1"/>
    <property type="molecule type" value="Genomic_DNA"/>
</dbReference>
<dbReference type="PANTHER" id="PTHR21301:SF12">
    <property type="match status" value="1"/>
</dbReference>
<keyword evidence="2" id="KW-1185">Reference proteome</keyword>